<comment type="caution">
    <text evidence="4">The sequence shown here is derived from an EMBL/GenBank/DDBJ whole genome shotgun (WGS) entry which is preliminary data.</text>
</comment>
<reference evidence="4 5" key="1">
    <citation type="journal article" date="2024" name="Commun. Biol.">
        <title>Comparative genomic analysis of thermophilic fungi reveals convergent evolutionary adaptations and gene losses.</title>
        <authorList>
            <person name="Steindorff A.S."/>
            <person name="Aguilar-Pontes M.V."/>
            <person name="Robinson A.J."/>
            <person name="Andreopoulos B."/>
            <person name="LaButti K."/>
            <person name="Kuo A."/>
            <person name="Mondo S."/>
            <person name="Riley R."/>
            <person name="Otillar R."/>
            <person name="Haridas S."/>
            <person name="Lipzen A."/>
            <person name="Grimwood J."/>
            <person name="Schmutz J."/>
            <person name="Clum A."/>
            <person name="Reid I.D."/>
            <person name="Moisan M.C."/>
            <person name="Butler G."/>
            <person name="Nguyen T.T.M."/>
            <person name="Dewar K."/>
            <person name="Conant G."/>
            <person name="Drula E."/>
            <person name="Henrissat B."/>
            <person name="Hansel C."/>
            <person name="Singer S."/>
            <person name="Hutchinson M.I."/>
            <person name="de Vries R.P."/>
            <person name="Natvig D.O."/>
            <person name="Powell A.J."/>
            <person name="Tsang A."/>
            <person name="Grigoriev I.V."/>
        </authorList>
    </citation>
    <scope>NUCLEOTIDE SEQUENCE [LARGE SCALE GENOMIC DNA]</scope>
    <source>
        <strain evidence="4 5">CBS 620.91</strain>
    </source>
</reference>
<dbReference type="EMBL" id="JAZGSY010000086">
    <property type="protein sequence ID" value="KAL1841116.1"/>
    <property type="molecule type" value="Genomic_DNA"/>
</dbReference>
<dbReference type="PROSITE" id="PS51762">
    <property type="entry name" value="GH16_2"/>
    <property type="match status" value="1"/>
</dbReference>
<proteinExistence type="predicted"/>
<evidence type="ECO:0000256" key="2">
    <source>
        <dbReference type="SAM" id="Phobius"/>
    </source>
</evidence>
<feature type="region of interest" description="Disordered" evidence="1">
    <location>
        <begin position="486"/>
        <end position="513"/>
    </location>
</feature>
<feature type="transmembrane region" description="Helical" evidence="2">
    <location>
        <begin position="129"/>
        <end position="151"/>
    </location>
</feature>
<dbReference type="PANTHER" id="PTHR10963">
    <property type="entry name" value="GLYCOSYL HYDROLASE-RELATED"/>
    <property type="match status" value="1"/>
</dbReference>
<evidence type="ECO:0000313" key="5">
    <source>
        <dbReference type="Proteomes" id="UP001583172"/>
    </source>
</evidence>
<keyword evidence="5" id="KW-1185">Reference proteome</keyword>
<keyword evidence="2" id="KW-0472">Membrane</keyword>
<name>A0ABR3VH93_HUMIN</name>
<dbReference type="Pfam" id="PF00722">
    <property type="entry name" value="Glyco_hydro_16"/>
    <property type="match status" value="1"/>
</dbReference>
<feature type="compositionally biased region" description="Polar residues" evidence="1">
    <location>
        <begin position="486"/>
        <end position="498"/>
    </location>
</feature>
<feature type="domain" description="GH16" evidence="3">
    <location>
        <begin position="209"/>
        <end position="430"/>
    </location>
</feature>
<dbReference type="PANTHER" id="PTHR10963:SF68">
    <property type="entry name" value="GLYCOSIDASE CRH1-RELATED"/>
    <property type="match status" value="1"/>
</dbReference>
<keyword evidence="2" id="KW-0812">Transmembrane</keyword>
<gene>
    <name evidence="4" type="ORF">VTJ49DRAFT_7394</name>
</gene>
<accession>A0ABR3VH93</accession>
<dbReference type="CDD" id="cd02183">
    <property type="entry name" value="GH16_fungal_CRH1_transglycosylase"/>
    <property type="match status" value="1"/>
</dbReference>
<sequence>MQPQSWRLGPAAGTGVPPPGCWHLVPEVSEITIGSLSSVVIWKYTVQGINQRGNVSSEWPDLGENTGDDFFHPSPGLMLFACLAFGCCVSSFAHRRQSRDPFQAVIYPVVLGAAVLIGLSLRADAHLVLLGYLPWATCAAMIISMSIHGLCRRLRPQVSRTIDEEKRSHRNPCDARHCTRAALNLKPCIPTNGESAMFTHGWRRATAAVTATAITLLGNTAFAQTWSACNPLLTSGCPANTALGMTINVDFTQGEVNSFLPSGGTPTYGPDGVSFTVARSGNAPQLESIFYIMFGRVEVTMKAAPGAGIVSSLVLLSDALDEIDMEWLGSDPNEVQTNFFSQGRPIYTNAQFNPAPNNQAEFTTYIIDWTADRIIWYVGGTVVRTVHFNDAPDLYPQTPMQIKFGAWAGGDPSNPPGTIEWARGPTDFSQGPFSMVVRSAVITDYSTGKQYTYSDASGKWQSIRSEGGAINGNLGAAQPISATVSAPPVTTHTASPTVPQGGIIGGSSTGTGPVRTVGPIPDGWVMTSDGKVVPIGGSSTVNPPKPIPLLWACLALWWLRR</sequence>
<evidence type="ECO:0000256" key="1">
    <source>
        <dbReference type="SAM" id="MobiDB-lite"/>
    </source>
</evidence>
<evidence type="ECO:0000313" key="4">
    <source>
        <dbReference type="EMBL" id="KAL1841116.1"/>
    </source>
</evidence>
<keyword evidence="2" id="KW-1133">Transmembrane helix</keyword>
<dbReference type="InterPro" id="IPR050546">
    <property type="entry name" value="Glycosyl_Hydrlase_16"/>
</dbReference>
<evidence type="ECO:0000259" key="3">
    <source>
        <dbReference type="PROSITE" id="PS51762"/>
    </source>
</evidence>
<dbReference type="SUPFAM" id="SSF49899">
    <property type="entry name" value="Concanavalin A-like lectins/glucanases"/>
    <property type="match status" value="1"/>
</dbReference>
<dbReference type="InterPro" id="IPR000757">
    <property type="entry name" value="Beta-glucanase-like"/>
</dbReference>
<feature type="transmembrane region" description="Helical" evidence="2">
    <location>
        <begin position="76"/>
        <end position="93"/>
    </location>
</feature>
<dbReference type="Gene3D" id="2.60.120.200">
    <property type="match status" value="1"/>
</dbReference>
<feature type="transmembrane region" description="Helical" evidence="2">
    <location>
        <begin position="105"/>
        <end position="123"/>
    </location>
</feature>
<dbReference type="Proteomes" id="UP001583172">
    <property type="component" value="Unassembled WGS sequence"/>
</dbReference>
<protein>
    <recommendedName>
        <fullName evidence="3">GH16 domain-containing protein</fullName>
    </recommendedName>
</protein>
<dbReference type="InterPro" id="IPR013320">
    <property type="entry name" value="ConA-like_dom_sf"/>
</dbReference>
<organism evidence="4 5">
    <name type="scientific">Humicola insolens</name>
    <name type="common">Soft-rot fungus</name>
    <dbReference type="NCBI Taxonomy" id="85995"/>
    <lineage>
        <taxon>Eukaryota</taxon>
        <taxon>Fungi</taxon>
        <taxon>Dikarya</taxon>
        <taxon>Ascomycota</taxon>
        <taxon>Pezizomycotina</taxon>
        <taxon>Sordariomycetes</taxon>
        <taxon>Sordariomycetidae</taxon>
        <taxon>Sordariales</taxon>
        <taxon>Chaetomiaceae</taxon>
        <taxon>Mycothermus</taxon>
    </lineage>
</organism>